<dbReference type="Gene3D" id="2.40.128.130">
    <property type="entry name" value="Autotransporter beta-domain"/>
    <property type="match status" value="1"/>
</dbReference>
<comment type="caution">
    <text evidence="4">The sequence shown here is derived from an EMBL/GenBank/DDBJ whole genome shotgun (WGS) entry which is preliminary data.</text>
</comment>
<keyword evidence="2" id="KW-0732">Signal</keyword>
<evidence type="ECO:0000256" key="1">
    <source>
        <dbReference type="SAM" id="MobiDB-lite"/>
    </source>
</evidence>
<dbReference type="Proteomes" id="UP000245168">
    <property type="component" value="Unassembled WGS sequence"/>
</dbReference>
<feature type="compositionally biased region" description="Acidic residues" evidence="1">
    <location>
        <begin position="119"/>
        <end position="138"/>
    </location>
</feature>
<dbReference type="RefSeq" id="WP_109252514.1">
    <property type="nucleotide sequence ID" value="NZ_QEXV01000003.1"/>
</dbReference>
<proteinExistence type="predicted"/>
<dbReference type="AlphaFoldDB" id="A0A2U2BTE3"/>
<evidence type="ECO:0000259" key="3">
    <source>
        <dbReference type="PROSITE" id="PS51208"/>
    </source>
</evidence>
<dbReference type="SUPFAM" id="SSF103515">
    <property type="entry name" value="Autotransporter"/>
    <property type="match status" value="1"/>
</dbReference>
<dbReference type="GO" id="GO:0019867">
    <property type="term" value="C:outer membrane"/>
    <property type="evidence" value="ECO:0007669"/>
    <property type="project" value="InterPro"/>
</dbReference>
<dbReference type="Pfam" id="PF03797">
    <property type="entry name" value="Autotransporter"/>
    <property type="match status" value="1"/>
</dbReference>
<evidence type="ECO:0000313" key="5">
    <source>
        <dbReference type="Proteomes" id="UP000245168"/>
    </source>
</evidence>
<reference evidence="5" key="1">
    <citation type="submission" date="2018-05" db="EMBL/GenBank/DDBJ databases">
        <authorList>
            <person name="Liu B.-T."/>
        </authorList>
    </citation>
    <scope>NUCLEOTIDE SEQUENCE [LARGE SCALE GENOMIC DNA]</scope>
    <source>
        <strain evidence="5">WD6-1</strain>
    </source>
</reference>
<evidence type="ECO:0000256" key="2">
    <source>
        <dbReference type="SAM" id="SignalP"/>
    </source>
</evidence>
<feature type="region of interest" description="Disordered" evidence="1">
    <location>
        <begin position="94"/>
        <end position="146"/>
    </location>
</feature>
<sequence length="1085" mass="112384">MRSRLLTAVSFAALAAAPALADEEVTDERTEQIRTSDADGQGTADNVVITSSGRVVLDNPGPAIVLDSDHDVTIENGGEIDMAEVDGATGVQAIGGNTGSITHGGTIDLTEEYSPSDSGTDDLADRDGDGEDDPDNDPDGPFAQQSNKTGLLIGEVDTNLDPLPGQSALTGDVTTTSGSGIQVDGQDSFGVRTVTAIDGDLLLGGGITVTGERSTGVSIEDAVSGDVAIGGQVTVRSPDGQGVDIDDDVGGGVRISGGITVNGYRISGRSAQEVFEVLDAGDDDLSAGAALVIAGSVQDGVFIADGAGVEAIGDAPAVELRPAADASADMQIGTVALPDDYGVSEDEADEDSDPELRDDAFIVEGEVRANGLFDGRDATAFFIAGRDVSGTLRAVILAGDGFRNAGSIVAEAFDADATAARFGEGAQADTINNSGEIRASVARGFEDDGFGDGSFGEGRAFALMLEEGSSIRRVLNSGDILATISGAGQSATAITVGTEDLNLVRNTGRIAAVAGNLADDAQDPELIAIDASSRTTGLRVVQRRASGSETAPSIEGDIRFGAGDDELRVLAGSVDGDIFFGDGADLLVIDGADINGGLADSDGQLVIDLANGRIGFTGSDTLEITEAVFRDGATLDITVDDTTRVGAFIEASGAIEFQAGSDLTVSLSELIGDGREFELITAGSLNIADEDAILTAADTPFLYKTTLERDGADPNTLILTLERKTAGELGMNANQAAAFNEALAAMDAVDSLGAAIAALRTEEAFFRAYDQLLPEYAGSAIQFALASNDAGAGALDTRLRNARLSPDDLAGVWAQEFAYFADRGRIDAGQGYRGDGIGLAVGVDRPIGPFYAVGFNVIGASSDIEETDGEDEPMVAYTAQLGAYAGLDVGGFDASGSLGVGYDRFESERRILIDDFSAVNSAEWSGWHATASAKIGRDFTFNRWVVRPEAALTYMALFESGYSETSESALEGLELIVDDRETSTLIGAATLELSRNFGNQVSWWRPSFRVGARGEFAGEAGETVAQFRDGNPFRLQAEELPGTGLILGLGLSAGSNYSTFTFAYDADVRDDFVRHVARLMIRLTF</sequence>
<dbReference type="PROSITE" id="PS51208">
    <property type="entry name" value="AUTOTRANSPORTER"/>
    <property type="match status" value="1"/>
</dbReference>
<keyword evidence="5" id="KW-1185">Reference proteome</keyword>
<protein>
    <recommendedName>
        <fullName evidence="3">Autotransporter domain-containing protein</fullName>
    </recommendedName>
</protein>
<name>A0A2U2BTE3_9PROT</name>
<organism evidence="4 5">
    <name type="scientific">Marinicauda salina</name>
    <dbReference type="NCBI Taxonomy" id="2135793"/>
    <lineage>
        <taxon>Bacteria</taxon>
        <taxon>Pseudomonadati</taxon>
        <taxon>Pseudomonadota</taxon>
        <taxon>Alphaproteobacteria</taxon>
        <taxon>Maricaulales</taxon>
        <taxon>Maricaulaceae</taxon>
        <taxon>Marinicauda</taxon>
    </lineage>
</organism>
<dbReference type="InterPro" id="IPR006315">
    <property type="entry name" value="OM_autotransptr_brl_dom"/>
</dbReference>
<dbReference type="EMBL" id="QEXV01000003">
    <property type="protein sequence ID" value="PWE17283.1"/>
    <property type="molecule type" value="Genomic_DNA"/>
</dbReference>
<feature type="signal peptide" evidence="2">
    <location>
        <begin position="1"/>
        <end position="21"/>
    </location>
</feature>
<dbReference type="InterPro" id="IPR036709">
    <property type="entry name" value="Autotransporte_beta_dom_sf"/>
</dbReference>
<evidence type="ECO:0000313" key="4">
    <source>
        <dbReference type="EMBL" id="PWE17283.1"/>
    </source>
</evidence>
<gene>
    <name evidence="4" type="ORF">DDZ18_06230</name>
</gene>
<feature type="chain" id="PRO_5015476980" description="Autotransporter domain-containing protein" evidence="2">
    <location>
        <begin position="22"/>
        <end position="1085"/>
    </location>
</feature>
<dbReference type="InterPro" id="IPR005546">
    <property type="entry name" value="Autotransporte_beta"/>
</dbReference>
<accession>A0A2U2BTE3</accession>
<feature type="domain" description="Autotransporter" evidence="3">
    <location>
        <begin position="805"/>
        <end position="1085"/>
    </location>
</feature>
<dbReference type="OrthoDB" id="7613961at2"/>
<dbReference type="SMART" id="SM00869">
    <property type="entry name" value="Autotransporter"/>
    <property type="match status" value="1"/>
</dbReference>
<dbReference type="NCBIfam" id="TIGR01414">
    <property type="entry name" value="autotrans_barl"/>
    <property type="match status" value="1"/>
</dbReference>